<evidence type="ECO:0000313" key="8">
    <source>
        <dbReference type="EnsemblMetazoa" id="AATE015665-PA.1"/>
    </source>
</evidence>
<dbReference type="Pfam" id="PF23107">
    <property type="entry name" value="Zf-C2H2_ZNF451_C"/>
    <property type="match status" value="1"/>
</dbReference>
<dbReference type="VEuPathDB" id="VectorBase:AATE015665"/>
<dbReference type="InterPro" id="IPR013087">
    <property type="entry name" value="Znf_C2H2_type"/>
</dbReference>
<dbReference type="Pfam" id="PF13912">
    <property type="entry name" value="zf-C2H2_6"/>
    <property type="match status" value="1"/>
</dbReference>
<keyword evidence="4" id="KW-0863">Zinc-finger</keyword>
<dbReference type="Pfam" id="PF07776">
    <property type="entry name" value="zf-AD"/>
    <property type="match status" value="1"/>
</dbReference>
<dbReference type="PANTHER" id="PTHR23235">
    <property type="entry name" value="KRUEPPEL-LIKE TRANSCRIPTION FACTOR"/>
    <property type="match status" value="1"/>
</dbReference>
<dbReference type="PROSITE" id="PS00028">
    <property type="entry name" value="ZINC_FINGER_C2H2_1"/>
    <property type="match status" value="11"/>
</dbReference>
<dbReference type="FunFam" id="3.30.160.60:FF:000145">
    <property type="entry name" value="Zinc finger protein 574"/>
    <property type="match status" value="1"/>
</dbReference>
<dbReference type="GO" id="GO:0005634">
    <property type="term" value="C:nucleus"/>
    <property type="evidence" value="ECO:0007669"/>
    <property type="project" value="UniProtKB-SubCell"/>
</dbReference>
<dbReference type="PROSITE" id="PS51915">
    <property type="entry name" value="ZAD"/>
    <property type="match status" value="1"/>
</dbReference>
<name>A0A182JCT7_ANOAO</name>
<dbReference type="Gene3D" id="3.30.160.60">
    <property type="entry name" value="Classic Zinc Finger"/>
    <property type="match status" value="6"/>
</dbReference>
<dbReference type="SMART" id="SM00355">
    <property type="entry name" value="ZnF_C2H2"/>
    <property type="match status" value="11"/>
</dbReference>
<keyword evidence="6" id="KW-0539">Nucleus</keyword>
<feature type="region of interest" description="Disordered" evidence="7">
    <location>
        <begin position="369"/>
        <end position="388"/>
    </location>
</feature>
<feature type="compositionally biased region" description="Polar residues" evidence="7">
    <location>
        <begin position="535"/>
        <end position="546"/>
    </location>
</feature>
<dbReference type="EnsemblMetazoa" id="AATE015665-RA">
    <property type="protein sequence ID" value="AATE015665-PA.1"/>
    <property type="gene ID" value="AATE015665"/>
</dbReference>
<dbReference type="STRING" id="41427.A0A182JCT7"/>
<dbReference type="PROSITE" id="PS50157">
    <property type="entry name" value="ZINC_FINGER_C2H2_2"/>
    <property type="match status" value="10"/>
</dbReference>
<evidence type="ECO:0000256" key="3">
    <source>
        <dbReference type="ARBA" id="ARBA00022737"/>
    </source>
</evidence>
<keyword evidence="2" id="KW-0479">Metal-binding</keyword>
<evidence type="ECO:0000256" key="2">
    <source>
        <dbReference type="ARBA" id="ARBA00022723"/>
    </source>
</evidence>
<evidence type="ECO:0000256" key="1">
    <source>
        <dbReference type="ARBA" id="ARBA00004123"/>
    </source>
</evidence>
<dbReference type="GO" id="GO:0000978">
    <property type="term" value="F:RNA polymerase II cis-regulatory region sequence-specific DNA binding"/>
    <property type="evidence" value="ECO:0007669"/>
    <property type="project" value="TreeGrafter"/>
</dbReference>
<dbReference type="AlphaFoldDB" id="A0A182JCT7"/>
<feature type="compositionally biased region" description="Polar residues" evidence="7">
    <location>
        <begin position="555"/>
        <end position="564"/>
    </location>
</feature>
<dbReference type="SUPFAM" id="SSF57667">
    <property type="entry name" value="beta-beta-alpha zinc fingers"/>
    <property type="match status" value="5"/>
</dbReference>
<feature type="compositionally biased region" description="Basic and acidic residues" evidence="7">
    <location>
        <begin position="823"/>
        <end position="844"/>
    </location>
</feature>
<dbReference type="InterPro" id="IPR036236">
    <property type="entry name" value="Znf_C2H2_sf"/>
</dbReference>
<evidence type="ECO:0000256" key="4">
    <source>
        <dbReference type="ARBA" id="ARBA00022771"/>
    </source>
</evidence>
<dbReference type="InterPro" id="IPR058946">
    <property type="entry name" value="Zf-C2H2_ZNF451_C"/>
</dbReference>
<dbReference type="SUPFAM" id="SSF57716">
    <property type="entry name" value="Glucocorticoid receptor-like (DNA-binding domain)"/>
    <property type="match status" value="1"/>
</dbReference>
<dbReference type="Pfam" id="PF00096">
    <property type="entry name" value="zf-C2H2"/>
    <property type="match status" value="2"/>
</dbReference>
<feature type="region of interest" description="Disordered" evidence="7">
    <location>
        <begin position="523"/>
        <end position="572"/>
    </location>
</feature>
<dbReference type="PANTHER" id="PTHR23235:SF142">
    <property type="entry name" value="ZINC FINGER PROTEIN 384"/>
    <property type="match status" value="1"/>
</dbReference>
<protein>
    <submittedName>
        <fullName evidence="8">Uncharacterized protein</fullName>
    </submittedName>
</protein>
<feature type="region of interest" description="Disordered" evidence="7">
    <location>
        <begin position="823"/>
        <end position="879"/>
    </location>
</feature>
<accession>A0A182JCT7</accession>
<sequence>MEVPEEPSPQLDSQPVASPAVVICRICLSTRQHMISIHSTVPEYDQKTLYAMLLSVCLPLNERETVPGLPEHICRNCKWKLLSAYDLYETTLASDEQLRAQSGTFDSRKQQGAHRVTVTLDTDGGGQMLLRKGATTLKRPLNNLAADGSDHQPEQHPGKKISLECVKQETPDDECYEMSFGSSKFNYTSDALGEVSGMMDTTEDGDAEDRTNQSFPEEDESKDAAIPDSLDAFFLEHYQVETSSGNHVCGLCKQEFAYKSQCRIHIVQKHNPAKPFKCDVCFCTLTSHHRLVRHQIVSHGVGQMKDEDAIKSPLGSNGEVTYTCPICAKVFNSSVRFKRHKSVHVAYKRPFKCEVCLYRFATKAQLTQHAKVHEPKPPATADSPGLDGSGSGPYECDHCEETFPGKRARTMHLKKVHQVYQVPGGSGLRSDERENSEYVCIICKASFARETVLNTHMKMHELLAAEKDKEKRFDLEKLVKQELQQQMMLKVPPLPPLSPEVVDKSNHVLEPFVLGLVPVAKAGTGSNNNNNNNNEDSATSVPSTDPCSAPGGSTGSALPTTGETPKQKEPPKSDIAYLCTICEKEFDERELLKKHQKEAHPKLNVDIVLPKGGMSGNGGMGSGRMGKPFLPRLTAKPGLNLRLLNGSHKQRHKASEDSSSLEYDHENDGNSTQTGDDEAASGVKSAPLRCELCHKTFSYKCYLAMHMRKNHDKSKPYGCKVCHYRFGYRGTLLRHQLVHSSQNVRPGGHGSIIFKCRICSAKFLELKQLNIHLKTHRKPTDDPNRKVQLIQCHECSQIFSDRAQFRQHMAEEHEQEMGMILDHGESRPSSHHQRSDADVFRPEPRPIVGSSSSMLHARRGSSSPMTDLKLLHESRDEDDESFLDDLSIIKIESNFE</sequence>
<dbReference type="GO" id="GO:0000981">
    <property type="term" value="F:DNA-binding transcription factor activity, RNA polymerase II-specific"/>
    <property type="evidence" value="ECO:0007669"/>
    <property type="project" value="TreeGrafter"/>
</dbReference>
<keyword evidence="3" id="KW-0677">Repeat</keyword>
<dbReference type="FunFam" id="3.30.160.60:FF:004941">
    <property type="match status" value="1"/>
</dbReference>
<evidence type="ECO:0000256" key="7">
    <source>
        <dbReference type="SAM" id="MobiDB-lite"/>
    </source>
</evidence>
<reference evidence="8" key="1">
    <citation type="submission" date="2022-08" db="UniProtKB">
        <authorList>
            <consortium name="EnsemblMetazoa"/>
        </authorList>
    </citation>
    <scope>IDENTIFICATION</scope>
    <source>
        <strain evidence="8">EBRO</strain>
    </source>
</reference>
<proteinExistence type="predicted"/>
<keyword evidence="5" id="KW-0862">Zinc</keyword>
<organism evidence="8">
    <name type="scientific">Anopheles atroparvus</name>
    <name type="common">European mosquito</name>
    <dbReference type="NCBI Taxonomy" id="41427"/>
    <lineage>
        <taxon>Eukaryota</taxon>
        <taxon>Metazoa</taxon>
        <taxon>Ecdysozoa</taxon>
        <taxon>Arthropoda</taxon>
        <taxon>Hexapoda</taxon>
        <taxon>Insecta</taxon>
        <taxon>Pterygota</taxon>
        <taxon>Neoptera</taxon>
        <taxon>Endopterygota</taxon>
        <taxon>Diptera</taxon>
        <taxon>Nematocera</taxon>
        <taxon>Culicoidea</taxon>
        <taxon>Culicidae</taxon>
        <taxon>Anophelinae</taxon>
        <taxon>Anopheles</taxon>
    </lineage>
</organism>
<dbReference type="SMART" id="SM00868">
    <property type="entry name" value="zf-AD"/>
    <property type="match status" value="2"/>
</dbReference>
<feature type="compositionally biased region" description="Polar residues" evidence="7">
    <location>
        <begin position="849"/>
        <end position="865"/>
    </location>
</feature>
<evidence type="ECO:0000256" key="5">
    <source>
        <dbReference type="ARBA" id="ARBA00022833"/>
    </source>
</evidence>
<feature type="region of interest" description="Disordered" evidence="7">
    <location>
        <begin position="647"/>
        <end position="680"/>
    </location>
</feature>
<comment type="subcellular location">
    <subcellularLocation>
        <location evidence="1">Nucleus</location>
    </subcellularLocation>
</comment>
<dbReference type="InterPro" id="IPR012934">
    <property type="entry name" value="Znf_AD"/>
</dbReference>
<evidence type="ECO:0000256" key="6">
    <source>
        <dbReference type="ARBA" id="ARBA00023242"/>
    </source>
</evidence>
<dbReference type="GO" id="GO:0008270">
    <property type="term" value="F:zinc ion binding"/>
    <property type="evidence" value="ECO:0007669"/>
    <property type="project" value="UniProtKB-UniRule"/>
</dbReference>
<feature type="region of interest" description="Disordered" evidence="7">
    <location>
        <begin position="196"/>
        <end position="222"/>
    </location>
</feature>